<dbReference type="SUPFAM" id="SSF50494">
    <property type="entry name" value="Trypsin-like serine proteases"/>
    <property type="match status" value="1"/>
</dbReference>
<reference evidence="8" key="1">
    <citation type="journal article" date="2019" name="Int. J. Syst. Evol. Microbiol.">
        <title>The Global Catalogue of Microorganisms (GCM) 10K type strain sequencing project: providing services to taxonomists for standard genome sequencing and annotation.</title>
        <authorList>
            <consortium name="The Broad Institute Genomics Platform"/>
            <consortium name="The Broad Institute Genome Sequencing Center for Infectious Disease"/>
            <person name="Wu L."/>
            <person name="Ma J."/>
        </authorList>
    </citation>
    <scope>NUCLEOTIDE SEQUENCE [LARGE SCALE GENOMIC DNA]</scope>
    <source>
        <strain evidence="8">JCM 4816</strain>
    </source>
</reference>
<evidence type="ECO:0000256" key="2">
    <source>
        <dbReference type="ARBA" id="ARBA00022670"/>
    </source>
</evidence>
<keyword evidence="5" id="KW-1133">Transmembrane helix</keyword>
<feature type="compositionally biased region" description="Gly residues" evidence="4">
    <location>
        <begin position="226"/>
        <end position="237"/>
    </location>
</feature>
<evidence type="ECO:0000313" key="8">
    <source>
        <dbReference type="Proteomes" id="UP001596174"/>
    </source>
</evidence>
<evidence type="ECO:0000313" key="7">
    <source>
        <dbReference type="EMBL" id="MFC5908458.1"/>
    </source>
</evidence>
<gene>
    <name evidence="7" type="ORF">ACFP3V_14705</name>
</gene>
<dbReference type="EC" id="3.4.21.-" evidence="7"/>
<evidence type="ECO:0000256" key="1">
    <source>
        <dbReference type="ARBA" id="ARBA00010541"/>
    </source>
</evidence>
<dbReference type="PRINTS" id="PR00834">
    <property type="entry name" value="PROTEASES2C"/>
</dbReference>
<feature type="domain" description="PDZ" evidence="6">
    <location>
        <begin position="326"/>
        <end position="394"/>
    </location>
</feature>
<evidence type="ECO:0000256" key="3">
    <source>
        <dbReference type="ARBA" id="ARBA00022801"/>
    </source>
</evidence>
<sequence>MGEARREANWWSHPAGPHGHEPIFRPRPPRECPAAPVAPPVRPHRRHARNLALIAVTVLTAGLLGGGFGAAVQSERQGGHLTLHQVSATGTSHGEVASQLHSALPGVVYLYVRTSTGTSTGTGVLLDTDGHILTNNHVAAPDGEVGQISVTFSTGQSHPAQLVGRDVGTDLAVLRVSGVSGLQPAVLGDSDDVQVGDRVLAIGAPYGLQGTVTAGILSAKDRPIVSGGGSSGSGSGPDDGRSYLDALQTDAPINPGNSGGPLLDAAGAVIGINTAIRSSDPDATDPYAAGAQTGSIGLGFAIPIDQATGVAGALIAHGRATHPVLGVTVTQDAVVRSVAVPHSVLRPGDGLLAVDGAPVTSADELTALVRGRKPGTETLLTVRRDGTLRRLVVPLHDSGEGLPAGTV</sequence>
<dbReference type="RefSeq" id="WP_380583455.1">
    <property type="nucleotide sequence ID" value="NZ_JBHSQJ010000058.1"/>
</dbReference>
<dbReference type="EMBL" id="JBHSQJ010000058">
    <property type="protein sequence ID" value="MFC5908458.1"/>
    <property type="molecule type" value="Genomic_DNA"/>
</dbReference>
<dbReference type="InterPro" id="IPR001478">
    <property type="entry name" value="PDZ"/>
</dbReference>
<evidence type="ECO:0000256" key="4">
    <source>
        <dbReference type="SAM" id="MobiDB-lite"/>
    </source>
</evidence>
<keyword evidence="5" id="KW-0812">Transmembrane</keyword>
<dbReference type="Proteomes" id="UP001596174">
    <property type="component" value="Unassembled WGS sequence"/>
</dbReference>
<comment type="caution">
    <text evidence="7">The sequence shown here is derived from an EMBL/GenBank/DDBJ whole genome shotgun (WGS) entry which is preliminary data.</text>
</comment>
<keyword evidence="5" id="KW-0472">Membrane</keyword>
<keyword evidence="3 7" id="KW-0378">Hydrolase</keyword>
<dbReference type="InterPro" id="IPR036034">
    <property type="entry name" value="PDZ_sf"/>
</dbReference>
<evidence type="ECO:0000256" key="5">
    <source>
        <dbReference type="SAM" id="Phobius"/>
    </source>
</evidence>
<dbReference type="GO" id="GO:0008233">
    <property type="term" value="F:peptidase activity"/>
    <property type="evidence" value="ECO:0007669"/>
    <property type="project" value="UniProtKB-KW"/>
</dbReference>
<dbReference type="SUPFAM" id="SSF50156">
    <property type="entry name" value="PDZ domain-like"/>
    <property type="match status" value="1"/>
</dbReference>
<dbReference type="PANTHER" id="PTHR43343:SF3">
    <property type="entry name" value="PROTEASE DO-LIKE 8, CHLOROPLASTIC"/>
    <property type="match status" value="1"/>
</dbReference>
<feature type="region of interest" description="Disordered" evidence="4">
    <location>
        <begin position="225"/>
        <end position="247"/>
    </location>
</feature>
<evidence type="ECO:0000259" key="6">
    <source>
        <dbReference type="Pfam" id="PF13180"/>
    </source>
</evidence>
<dbReference type="Pfam" id="PF13180">
    <property type="entry name" value="PDZ_2"/>
    <property type="match status" value="1"/>
</dbReference>
<dbReference type="Gene3D" id="2.40.10.10">
    <property type="entry name" value="Trypsin-like serine proteases"/>
    <property type="match status" value="2"/>
</dbReference>
<proteinExistence type="inferred from homology"/>
<dbReference type="GO" id="GO:0006508">
    <property type="term" value="P:proteolysis"/>
    <property type="evidence" value="ECO:0007669"/>
    <property type="project" value="UniProtKB-KW"/>
</dbReference>
<dbReference type="InterPro" id="IPR001940">
    <property type="entry name" value="Peptidase_S1C"/>
</dbReference>
<accession>A0ABW1G1Y5</accession>
<dbReference type="InterPro" id="IPR051201">
    <property type="entry name" value="Chloro_Bact_Ser_Proteases"/>
</dbReference>
<dbReference type="Gene3D" id="2.30.42.10">
    <property type="match status" value="1"/>
</dbReference>
<protein>
    <submittedName>
        <fullName evidence="7">S1C family serine protease</fullName>
        <ecNumber evidence="7">3.4.21.-</ecNumber>
    </submittedName>
</protein>
<keyword evidence="2 7" id="KW-0645">Protease</keyword>
<dbReference type="Pfam" id="PF13365">
    <property type="entry name" value="Trypsin_2"/>
    <property type="match status" value="1"/>
</dbReference>
<feature type="transmembrane region" description="Helical" evidence="5">
    <location>
        <begin position="51"/>
        <end position="72"/>
    </location>
</feature>
<name>A0ABW1G1Y5_9ACTN</name>
<keyword evidence="8" id="KW-1185">Reference proteome</keyword>
<comment type="similarity">
    <text evidence="1">Belongs to the peptidase S1C family.</text>
</comment>
<dbReference type="InterPro" id="IPR009003">
    <property type="entry name" value="Peptidase_S1_PA"/>
</dbReference>
<dbReference type="InterPro" id="IPR043504">
    <property type="entry name" value="Peptidase_S1_PA_chymotrypsin"/>
</dbReference>
<organism evidence="7 8">
    <name type="scientific">Streptacidiphilus monticola</name>
    <dbReference type="NCBI Taxonomy" id="2161674"/>
    <lineage>
        <taxon>Bacteria</taxon>
        <taxon>Bacillati</taxon>
        <taxon>Actinomycetota</taxon>
        <taxon>Actinomycetes</taxon>
        <taxon>Kitasatosporales</taxon>
        <taxon>Streptomycetaceae</taxon>
        <taxon>Streptacidiphilus</taxon>
    </lineage>
</organism>
<dbReference type="PANTHER" id="PTHR43343">
    <property type="entry name" value="PEPTIDASE S12"/>
    <property type="match status" value="1"/>
</dbReference>